<evidence type="ECO:0000256" key="4">
    <source>
        <dbReference type="ARBA" id="ARBA00022692"/>
    </source>
</evidence>
<keyword evidence="6 7" id="KW-0472">Membrane</keyword>
<evidence type="ECO:0000256" key="7">
    <source>
        <dbReference type="SAM" id="Phobius"/>
    </source>
</evidence>
<keyword evidence="3" id="KW-0808">Transferase</keyword>
<sequence length="405" mass="45712">RTIYLCDDGKDPEKRKWIASMGPDFVYVSGRKRPPGEMNGKSGNLNNCLQQLYPEEYDIPLNEVACVFDADQTALKEFFVKTLPLFDAGDDVGMVLSPQCFHNLNLHEDIFNHSNIHFWEYMQPGYDTLGFISCTGTNFLGHFQIMFNPKVSPLTQKELSMGMRIMYSTGVWSYMVAAISTPFYTIIPLVTIWIGVFPIIINFWLALGLTIYAAFTQALLFYVRTPRHLESLWFANIANQLLWWSYVKACWRTIITKIMGSTITFKATAKGGSKMKDSALRDIWLACVAFVLLAVSIAIGIWELVDGAEIFSPLLISVLWATYNIIAPYLLIHYAIFGKGIFLHFMCRICLIITFGAGAAAVGLMWAVKEVDYRHAKEFSGGAYQSHEIGVLFRHIKSAARSTGF</sequence>
<gene>
    <name evidence="8" type="ORF">WJX84_008317</name>
</gene>
<keyword evidence="2" id="KW-0328">Glycosyltransferase</keyword>
<keyword evidence="5 7" id="KW-1133">Transmembrane helix</keyword>
<feature type="transmembrane region" description="Helical" evidence="7">
    <location>
        <begin position="200"/>
        <end position="223"/>
    </location>
</feature>
<evidence type="ECO:0000256" key="1">
    <source>
        <dbReference type="ARBA" id="ARBA00004141"/>
    </source>
</evidence>
<dbReference type="InterPro" id="IPR029044">
    <property type="entry name" value="Nucleotide-diphossugar_trans"/>
</dbReference>
<evidence type="ECO:0000256" key="3">
    <source>
        <dbReference type="ARBA" id="ARBA00022679"/>
    </source>
</evidence>
<name>A0AAW1SKI8_9CHLO</name>
<feature type="non-terminal residue" evidence="8">
    <location>
        <position position="1"/>
    </location>
</feature>
<evidence type="ECO:0000313" key="9">
    <source>
        <dbReference type="Proteomes" id="UP001485043"/>
    </source>
</evidence>
<dbReference type="EMBL" id="JALJOV010001528">
    <property type="protein sequence ID" value="KAK9846768.1"/>
    <property type="molecule type" value="Genomic_DNA"/>
</dbReference>
<keyword evidence="4 7" id="KW-0812">Transmembrane</keyword>
<dbReference type="PANTHER" id="PTHR43867">
    <property type="entry name" value="CELLULOSE SYNTHASE CATALYTIC SUBUNIT A [UDP-FORMING]"/>
    <property type="match status" value="1"/>
</dbReference>
<comment type="subcellular location">
    <subcellularLocation>
        <location evidence="1">Membrane</location>
        <topology evidence="1">Multi-pass membrane protein</topology>
    </subcellularLocation>
</comment>
<keyword evidence="9" id="KW-1185">Reference proteome</keyword>
<accession>A0AAW1SKI8</accession>
<evidence type="ECO:0000256" key="2">
    <source>
        <dbReference type="ARBA" id="ARBA00022676"/>
    </source>
</evidence>
<reference evidence="8 9" key="1">
    <citation type="journal article" date="2024" name="Nat. Commun.">
        <title>Phylogenomics reveals the evolutionary origins of lichenization in chlorophyte algae.</title>
        <authorList>
            <person name="Puginier C."/>
            <person name="Libourel C."/>
            <person name="Otte J."/>
            <person name="Skaloud P."/>
            <person name="Haon M."/>
            <person name="Grisel S."/>
            <person name="Petersen M."/>
            <person name="Berrin J.G."/>
            <person name="Delaux P.M."/>
            <person name="Dal Grande F."/>
            <person name="Keller J."/>
        </authorList>
    </citation>
    <scope>NUCLEOTIDE SEQUENCE [LARGE SCALE GENOMIC DNA]</scope>
    <source>
        <strain evidence="8 9">SAG 2523</strain>
    </source>
</reference>
<proteinExistence type="predicted"/>
<dbReference type="GO" id="GO:0016020">
    <property type="term" value="C:membrane"/>
    <property type="evidence" value="ECO:0007669"/>
    <property type="project" value="UniProtKB-SubCell"/>
</dbReference>
<dbReference type="Proteomes" id="UP001485043">
    <property type="component" value="Unassembled WGS sequence"/>
</dbReference>
<feature type="transmembrane region" description="Helical" evidence="7">
    <location>
        <begin position="314"/>
        <end position="337"/>
    </location>
</feature>
<organism evidence="8 9">
    <name type="scientific">Apatococcus fuscideae</name>
    <dbReference type="NCBI Taxonomy" id="2026836"/>
    <lineage>
        <taxon>Eukaryota</taxon>
        <taxon>Viridiplantae</taxon>
        <taxon>Chlorophyta</taxon>
        <taxon>core chlorophytes</taxon>
        <taxon>Trebouxiophyceae</taxon>
        <taxon>Chlorellales</taxon>
        <taxon>Chlorellaceae</taxon>
        <taxon>Apatococcus</taxon>
    </lineage>
</organism>
<dbReference type="InterPro" id="IPR050321">
    <property type="entry name" value="Glycosyltr_2/OpgH_subfam"/>
</dbReference>
<comment type="caution">
    <text evidence="8">The sequence shown here is derived from an EMBL/GenBank/DDBJ whole genome shotgun (WGS) entry which is preliminary data.</text>
</comment>
<dbReference type="PANTHER" id="PTHR43867:SF2">
    <property type="entry name" value="CELLULOSE SYNTHASE CATALYTIC SUBUNIT A [UDP-FORMING]"/>
    <property type="match status" value="1"/>
</dbReference>
<dbReference type="GO" id="GO:0016757">
    <property type="term" value="F:glycosyltransferase activity"/>
    <property type="evidence" value="ECO:0007669"/>
    <property type="project" value="UniProtKB-KW"/>
</dbReference>
<dbReference type="Gene3D" id="3.90.550.10">
    <property type="entry name" value="Spore Coat Polysaccharide Biosynthesis Protein SpsA, Chain A"/>
    <property type="match status" value="1"/>
</dbReference>
<evidence type="ECO:0000313" key="8">
    <source>
        <dbReference type="EMBL" id="KAK9846768.1"/>
    </source>
</evidence>
<feature type="transmembrane region" description="Helical" evidence="7">
    <location>
        <begin position="349"/>
        <end position="368"/>
    </location>
</feature>
<evidence type="ECO:0000256" key="5">
    <source>
        <dbReference type="ARBA" id="ARBA00022989"/>
    </source>
</evidence>
<feature type="transmembrane region" description="Helical" evidence="7">
    <location>
        <begin position="171"/>
        <end position="194"/>
    </location>
</feature>
<dbReference type="AlphaFoldDB" id="A0AAW1SKI8"/>
<evidence type="ECO:0000256" key="6">
    <source>
        <dbReference type="ARBA" id="ARBA00023136"/>
    </source>
</evidence>
<protein>
    <submittedName>
        <fullName evidence="8">Uncharacterized protein</fullName>
    </submittedName>
</protein>
<feature type="transmembrane region" description="Helical" evidence="7">
    <location>
        <begin position="283"/>
        <end position="302"/>
    </location>
</feature>
<dbReference type="SUPFAM" id="SSF53448">
    <property type="entry name" value="Nucleotide-diphospho-sugar transferases"/>
    <property type="match status" value="1"/>
</dbReference>